<feature type="transmembrane region" description="Helical" evidence="2">
    <location>
        <begin position="202"/>
        <end position="221"/>
    </location>
</feature>
<evidence type="ECO:0000313" key="5">
    <source>
        <dbReference type="Proteomes" id="UP000696931"/>
    </source>
</evidence>
<evidence type="ECO:0000259" key="3">
    <source>
        <dbReference type="Pfam" id="PF14402"/>
    </source>
</evidence>
<sequence>MASDTLTPVSAGPSKREQRIARRRALRRGTMLALLALAAFVLALKLVPSPLAEPVRQFVALRHAHGPLSSHLSHVLLVPLGALFAVFFRLTLGVRVLGPFRSVLLAIAFRMTGLVVGLTFVTVVLATIVAVRPLLARMKLPRYARLSSVLSTVALVIVLTVLVGRAFGWHALTRAGYFPIVVLSLTAEGFASALRREGPRSALWRGFATVALGVFIAQLSAVRGFEALLFDHPELLLVEVALMLLTAEFLGFRLFASLNPPVKKRRRKKRRKRLEAARKAMTDSYELPSTVTTTTPESSAS</sequence>
<protein>
    <recommendedName>
        <fullName evidence="3">7 transmembrane helices usually fused to an inactive transglutaminase domain-containing protein</fullName>
    </recommendedName>
</protein>
<keyword evidence="2" id="KW-1133">Transmembrane helix</keyword>
<evidence type="ECO:0000256" key="1">
    <source>
        <dbReference type="SAM" id="MobiDB-lite"/>
    </source>
</evidence>
<feature type="domain" description="7 transmembrane helices usually fused to an inactive transglutaminase" evidence="3">
    <location>
        <begin position="73"/>
        <end position="255"/>
    </location>
</feature>
<feature type="transmembrane region" description="Helical" evidence="2">
    <location>
        <begin position="32"/>
        <end position="52"/>
    </location>
</feature>
<feature type="transmembrane region" description="Helical" evidence="2">
    <location>
        <begin position="143"/>
        <end position="164"/>
    </location>
</feature>
<feature type="transmembrane region" description="Helical" evidence="2">
    <location>
        <begin position="241"/>
        <end position="262"/>
    </location>
</feature>
<feature type="transmembrane region" description="Helical" evidence="2">
    <location>
        <begin position="104"/>
        <end position="131"/>
    </location>
</feature>
<keyword evidence="2" id="KW-0812">Transmembrane</keyword>
<name>A0A933SAM5_UNCEI</name>
<feature type="region of interest" description="Disordered" evidence="1">
    <location>
        <begin position="265"/>
        <end position="301"/>
    </location>
</feature>
<evidence type="ECO:0000256" key="2">
    <source>
        <dbReference type="SAM" id="Phobius"/>
    </source>
</evidence>
<accession>A0A933SAM5</accession>
<dbReference type="InterPro" id="IPR025840">
    <property type="entry name" value="7TM_transglut"/>
</dbReference>
<organism evidence="4 5">
    <name type="scientific">Eiseniibacteriota bacterium</name>
    <dbReference type="NCBI Taxonomy" id="2212470"/>
    <lineage>
        <taxon>Bacteria</taxon>
        <taxon>Candidatus Eiseniibacteriota</taxon>
    </lineage>
</organism>
<gene>
    <name evidence="4" type="ORF">HZA61_00440</name>
</gene>
<dbReference type="Proteomes" id="UP000696931">
    <property type="component" value="Unassembled WGS sequence"/>
</dbReference>
<comment type="caution">
    <text evidence="4">The sequence shown here is derived from an EMBL/GenBank/DDBJ whole genome shotgun (WGS) entry which is preliminary data.</text>
</comment>
<feature type="compositionally biased region" description="Low complexity" evidence="1">
    <location>
        <begin position="284"/>
        <end position="301"/>
    </location>
</feature>
<reference evidence="4" key="1">
    <citation type="submission" date="2020-07" db="EMBL/GenBank/DDBJ databases">
        <title>Huge and variable diversity of episymbiotic CPR bacteria and DPANN archaea in groundwater ecosystems.</title>
        <authorList>
            <person name="He C.Y."/>
            <person name="Keren R."/>
            <person name="Whittaker M."/>
            <person name="Farag I.F."/>
            <person name="Doudna J."/>
            <person name="Cate J.H.D."/>
            <person name="Banfield J.F."/>
        </authorList>
    </citation>
    <scope>NUCLEOTIDE SEQUENCE</scope>
    <source>
        <strain evidence="4">NC_groundwater_1813_Pr3_B-0.1um_71_17</strain>
    </source>
</reference>
<dbReference type="AlphaFoldDB" id="A0A933SAM5"/>
<dbReference type="Pfam" id="PF14402">
    <property type="entry name" value="7TM_transglut"/>
    <property type="match status" value="1"/>
</dbReference>
<evidence type="ECO:0000313" key="4">
    <source>
        <dbReference type="EMBL" id="MBI5167931.1"/>
    </source>
</evidence>
<proteinExistence type="predicted"/>
<dbReference type="EMBL" id="JACRIW010000004">
    <property type="protein sequence ID" value="MBI5167931.1"/>
    <property type="molecule type" value="Genomic_DNA"/>
</dbReference>
<keyword evidence="2" id="KW-0472">Membrane</keyword>
<feature type="transmembrane region" description="Helical" evidence="2">
    <location>
        <begin position="72"/>
        <end position="92"/>
    </location>
</feature>